<dbReference type="GO" id="GO:0005634">
    <property type="term" value="C:nucleus"/>
    <property type="evidence" value="ECO:0007669"/>
    <property type="project" value="TreeGrafter"/>
</dbReference>
<gene>
    <name evidence="7" type="ORF">J437_LFUL008037</name>
</gene>
<dbReference type="GO" id="GO:0008270">
    <property type="term" value="F:zinc ion binding"/>
    <property type="evidence" value="ECO:0007669"/>
    <property type="project" value="UniProtKB-KW"/>
</dbReference>
<feature type="domain" description="C2H2-type" evidence="6">
    <location>
        <begin position="223"/>
        <end position="249"/>
    </location>
</feature>
<dbReference type="AlphaFoldDB" id="A0A8K0KG23"/>
<dbReference type="Pfam" id="PF00096">
    <property type="entry name" value="zf-C2H2"/>
    <property type="match status" value="1"/>
</dbReference>
<keyword evidence="1" id="KW-0479">Metal-binding</keyword>
<dbReference type="PANTHER" id="PTHR24409">
    <property type="entry name" value="ZINC FINGER PROTEIN 142"/>
    <property type="match status" value="1"/>
</dbReference>
<dbReference type="EMBL" id="KZ308747">
    <property type="protein sequence ID" value="KAG8233817.1"/>
    <property type="molecule type" value="Genomic_DNA"/>
</dbReference>
<dbReference type="InterPro" id="IPR013087">
    <property type="entry name" value="Znf_C2H2_type"/>
</dbReference>
<feature type="domain" description="C2H2-type" evidence="6">
    <location>
        <begin position="347"/>
        <end position="374"/>
    </location>
</feature>
<reference evidence="7" key="1">
    <citation type="submission" date="2013-04" db="EMBL/GenBank/DDBJ databases">
        <authorList>
            <person name="Qu J."/>
            <person name="Murali S.C."/>
            <person name="Bandaranaike D."/>
            <person name="Bellair M."/>
            <person name="Blankenburg K."/>
            <person name="Chao H."/>
            <person name="Dinh H."/>
            <person name="Doddapaneni H."/>
            <person name="Downs B."/>
            <person name="Dugan-Rocha S."/>
            <person name="Elkadiri S."/>
            <person name="Gnanaolivu R.D."/>
            <person name="Hernandez B."/>
            <person name="Javaid M."/>
            <person name="Jayaseelan J.C."/>
            <person name="Lee S."/>
            <person name="Li M."/>
            <person name="Ming W."/>
            <person name="Munidasa M."/>
            <person name="Muniz J."/>
            <person name="Nguyen L."/>
            <person name="Ongeri F."/>
            <person name="Osuji N."/>
            <person name="Pu L.-L."/>
            <person name="Puazo M."/>
            <person name="Qu C."/>
            <person name="Quiroz J."/>
            <person name="Raj R."/>
            <person name="Weissenberger G."/>
            <person name="Xin Y."/>
            <person name="Zou X."/>
            <person name="Han Y."/>
            <person name="Richards S."/>
            <person name="Worley K."/>
            <person name="Muzny D."/>
            <person name="Gibbs R."/>
        </authorList>
    </citation>
    <scope>NUCLEOTIDE SEQUENCE</scope>
    <source>
        <strain evidence="7">Sampled in the wild</strain>
    </source>
</reference>
<dbReference type="InterPro" id="IPR036236">
    <property type="entry name" value="Znf_C2H2_sf"/>
</dbReference>
<protein>
    <recommendedName>
        <fullName evidence="6">C2H2-type domain-containing protein</fullName>
    </recommendedName>
</protein>
<dbReference type="Gene3D" id="3.30.160.60">
    <property type="entry name" value="Classic Zinc Finger"/>
    <property type="match status" value="2"/>
</dbReference>
<dbReference type="Proteomes" id="UP000792457">
    <property type="component" value="Unassembled WGS sequence"/>
</dbReference>
<keyword evidence="3 5" id="KW-0863">Zinc-finger</keyword>
<name>A0A8K0KG23_LADFU</name>
<dbReference type="GO" id="GO:0000981">
    <property type="term" value="F:DNA-binding transcription factor activity, RNA polymerase II-specific"/>
    <property type="evidence" value="ECO:0007669"/>
    <property type="project" value="TreeGrafter"/>
</dbReference>
<dbReference type="PANTHER" id="PTHR24409:SF295">
    <property type="entry name" value="AZ2-RELATED"/>
    <property type="match status" value="1"/>
</dbReference>
<evidence type="ECO:0000256" key="4">
    <source>
        <dbReference type="ARBA" id="ARBA00022833"/>
    </source>
</evidence>
<feature type="domain" description="C2H2-type" evidence="6">
    <location>
        <begin position="319"/>
        <end position="346"/>
    </location>
</feature>
<dbReference type="PROSITE" id="PS50157">
    <property type="entry name" value="ZINC_FINGER_C2H2_2"/>
    <property type="match status" value="4"/>
</dbReference>
<accession>A0A8K0KG23</accession>
<dbReference type="PROSITE" id="PS00028">
    <property type="entry name" value="ZINC_FINGER_C2H2_1"/>
    <property type="match status" value="3"/>
</dbReference>
<evidence type="ECO:0000256" key="1">
    <source>
        <dbReference type="ARBA" id="ARBA00022723"/>
    </source>
</evidence>
<feature type="non-terminal residue" evidence="7">
    <location>
        <position position="375"/>
    </location>
</feature>
<sequence length="375" mass="42966">MKRNESILKDQPHSHHIIAGTKKIHKQRDHLLKDISTPKRYGRRGEDLNEEQCSVECLAQSNIPSATRREVNEKENSNSICFSASTSSKTHGKNLSESSDKEIMLILRQELDDINRETHLNVKNGRLQWSLRGTGESDAENVVFHIKEGGEMCVNEIRAEEGDCVKISTNSVGGMDLRETSKECLAAGDRGKNISGDKTSDLEQSHNCESFTYLSQYKAMDEHECNRCGKQFQNFEKLKRHKSMKRTIHCQYCKLSFKSDSDLFEHLPSHDGKVKWNCGDCGKKSVKWKDVWVHIQVHRKGHICKERFTTPKANCSQGNICKVCHKRLPNKSSLRIHLLSHSEENKWVCPHCEENFNKKESLMCHIETHNNTGHS</sequence>
<evidence type="ECO:0000313" key="7">
    <source>
        <dbReference type="EMBL" id="KAG8233817.1"/>
    </source>
</evidence>
<keyword evidence="4" id="KW-0862">Zinc</keyword>
<evidence type="ECO:0000313" key="8">
    <source>
        <dbReference type="Proteomes" id="UP000792457"/>
    </source>
</evidence>
<keyword evidence="2" id="KW-0677">Repeat</keyword>
<dbReference type="GO" id="GO:0000977">
    <property type="term" value="F:RNA polymerase II transcription regulatory region sequence-specific DNA binding"/>
    <property type="evidence" value="ECO:0007669"/>
    <property type="project" value="TreeGrafter"/>
</dbReference>
<comment type="caution">
    <text evidence="7">The sequence shown here is derived from an EMBL/GenBank/DDBJ whole genome shotgun (WGS) entry which is preliminary data.</text>
</comment>
<dbReference type="OrthoDB" id="6601382at2759"/>
<reference evidence="7" key="2">
    <citation type="submission" date="2017-10" db="EMBL/GenBank/DDBJ databases">
        <title>Ladona fulva Genome sequencing and assembly.</title>
        <authorList>
            <person name="Murali S."/>
            <person name="Richards S."/>
            <person name="Bandaranaike D."/>
            <person name="Bellair M."/>
            <person name="Blankenburg K."/>
            <person name="Chao H."/>
            <person name="Dinh H."/>
            <person name="Doddapaneni H."/>
            <person name="Dugan-Rocha S."/>
            <person name="Elkadiri S."/>
            <person name="Gnanaolivu R."/>
            <person name="Hernandez B."/>
            <person name="Skinner E."/>
            <person name="Javaid M."/>
            <person name="Lee S."/>
            <person name="Li M."/>
            <person name="Ming W."/>
            <person name="Munidasa M."/>
            <person name="Muniz J."/>
            <person name="Nguyen L."/>
            <person name="Hughes D."/>
            <person name="Osuji N."/>
            <person name="Pu L.-L."/>
            <person name="Puazo M."/>
            <person name="Qu C."/>
            <person name="Quiroz J."/>
            <person name="Raj R."/>
            <person name="Weissenberger G."/>
            <person name="Xin Y."/>
            <person name="Zou X."/>
            <person name="Han Y."/>
            <person name="Worley K."/>
            <person name="Muzny D."/>
            <person name="Gibbs R."/>
        </authorList>
    </citation>
    <scope>NUCLEOTIDE SEQUENCE</scope>
    <source>
        <strain evidence="7">Sampled in the wild</strain>
    </source>
</reference>
<evidence type="ECO:0000256" key="3">
    <source>
        <dbReference type="ARBA" id="ARBA00022771"/>
    </source>
</evidence>
<organism evidence="7 8">
    <name type="scientific">Ladona fulva</name>
    <name type="common">Scarce chaser dragonfly</name>
    <name type="synonym">Libellula fulva</name>
    <dbReference type="NCBI Taxonomy" id="123851"/>
    <lineage>
        <taxon>Eukaryota</taxon>
        <taxon>Metazoa</taxon>
        <taxon>Ecdysozoa</taxon>
        <taxon>Arthropoda</taxon>
        <taxon>Hexapoda</taxon>
        <taxon>Insecta</taxon>
        <taxon>Pterygota</taxon>
        <taxon>Palaeoptera</taxon>
        <taxon>Odonata</taxon>
        <taxon>Epiprocta</taxon>
        <taxon>Anisoptera</taxon>
        <taxon>Libelluloidea</taxon>
        <taxon>Libellulidae</taxon>
        <taxon>Ladona</taxon>
    </lineage>
</organism>
<evidence type="ECO:0000256" key="5">
    <source>
        <dbReference type="PROSITE-ProRule" id="PRU00042"/>
    </source>
</evidence>
<feature type="domain" description="C2H2-type" evidence="6">
    <location>
        <begin position="248"/>
        <end position="275"/>
    </location>
</feature>
<dbReference type="SMART" id="SM00355">
    <property type="entry name" value="ZnF_C2H2"/>
    <property type="match status" value="5"/>
</dbReference>
<dbReference type="SUPFAM" id="SSF57667">
    <property type="entry name" value="beta-beta-alpha zinc fingers"/>
    <property type="match status" value="2"/>
</dbReference>
<evidence type="ECO:0000259" key="6">
    <source>
        <dbReference type="PROSITE" id="PS50157"/>
    </source>
</evidence>
<proteinExistence type="predicted"/>
<keyword evidence="8" id="KW-1185">Reference proteome</keyword>
<evidence type="ECO:0000256" key="2">
    <source>
        <dbReference type="ARBA" id="ARBA00022737"/>
    </source>
</evidence>